<dbReference type="AlphaFoldDB" id="A0AAF0J7U1"/>
<dbReference type="InterPro" id="IPR057721">
    <property type="entry name" value="BCD1_alpha/beta"/>
</dbReference>
<gene>
    <name evidence="10" type="primary">BCD1</name>
    <name evidence="10" type="ORF">MCUN1_003299</name>
</gene>
<protein>
    <submittedName>
        <fullName evidence="10">Box C/D snoRNA accumulation</fullName>
    </submittedName>
</protein>
<evidence type="ECO:0000256" key="1">
    <source>
        <dbReference type="ARBA" id="ARBA00022553"/>
    </source>
</evidence>
<evidence type="ECO:0000313" key="10">
    <source>
        <dbReference type="EMBL" id="WFD36420.1"/>
    </source>
</evidence>
<dbReference type="Proteomes" id="UP001219933">
    <property type="component" value="Chromosome 5"/>
</dbReference>
<dbReference type="GO" id="GO:0070761">
    <property type="term" value="C:pre-snoRNP complex"/>
    <property type="evidence" value="ECO:0007669"/>
    <property type="project" value="TreeGrafter"/>
</dbReference>
<name>A0AAF0J7U1_9BASI</name>
<comment type="similarity">
    <text evidence="6">Belongs to the BCD1 family.</text>
</comment>
<dbReference type="GO" id="GO:0005634">
    <property type="term" value="C:nucleus"/>
    <property type="evidence" value="ECO:0007669"/>
    <property type="project" value="TreeGrafter"/>
</dbReference>
<evidence type="ECO:0000256" key="2">
    <source>
        <dbReference type="ARBA" id="ARBA00022723"/>
    </source>
</evidence>
<feature type="region of interest" description="Disordered" evidence="8">
    <location>
        <begin position="443"/>
        <end position="503"/>
    </location>
</feature>
<dbReference type="InterPro" id="IPR007529">
    <property type="entry name" value="Znf_HIT"/>
</dbReference>
<feature type="compositionally biased region" description="Low complexity" evidence="8">
    <location>
        <begin position="453"/>
        <end position="465"/>
    </location>
</feature>
<dbReference type="GO" id="GO:0048254">
    <property type="term" value="P:snoRNA localization"/>
    <property type="evidence" value="ECO:0007669"/>
    <property type="project" value="TreeGrafter"/>
</dbReference>
<keyword evidence="11" id="KW-1185">Reference proteome</keyword>
<dbReference type="GO" id="GO:0000463">
    <property type="term" value="P:maturation of LSU-rRNA from tricistronic rRNA transcript (SSU-rRNA, 5.8S rRNA, LSU-rRNA)"/>
    <property type="evidence" value="ECO:0007669"/>
    <property type="project" value="TreeGrafter"/>
</dbReference>
<dbReference type="InterPro" id="IPR051639">
    <property type="entry name" value="BCD1"/>
</dbReference>
<keyword evidence="2" id="KW-0479">Metal-binding</keyword>
<dbReference type="Pfam" id="PF25790">
    <property type="entry name" value="BCD1"/>
    <property type="match status" value="1"/>
</dbReference>
<accession>A0AAF0J7U1</accession>
<keyword evidence="1" id="KW-0597">Phosphoprotein</keyword>
<evidence type="ECO:0000256" key="7">
    <source>
        <dbReference type="PROSITE-ProRule" id="PRU00453"/>
    </source>
</evidence>
<evidence type="ECO:0000256" key="4">
    <source>
        <dbReference type="ARBA" id="ARBA00022833"/>
    </source>
</evidence>
<evidence type="ECO:0000256" key="3">
    <source>
        <dbReference type="ARBA" id="ARBA00022771"/>
    </source>
</evidence>
<keyword evidence="3 7" id="KW-0863">Zinc-finger</keyword>
<dbReference type="SUPFAM" id="SSF144232">
    <property type="entry name" value="HIT/MYND zinc finger-like"/>
    <property type="match status" value="1"/>
</dbReference>
<evidence type="ECO:0000313" key="11">
    <source>
        <dbReference type="Proteomes" id="UP001219933"/>
    </source>
</evidence>
<dbReference type="CDD" id="cd23023">
    <property type="entry name" value="zf-HIT_BCD1"/>
    <property type="match status" value="1"/>
</dbReference>
<dbReference type="PROSITE" id="PS51083">
    <property type="entry name" value="ZF_HIT"/>
    <property type="match status" value="1"/>
</dbReference>
<sequence>MPPAHTSACGVCGAPSSKYTCPYCSVTTCTFDCFSKHKSSRVCTHARTEHATPKPGPPRSLLRQGQAYDYVSMKDYTYNNLVQDYQFLSDIGRMVSQTGRSIAGARMMPSAQGPQQPRTAAQHRREHLSRQLAARKLPIMLLPDGMSRRAENRTSWDGKKSLLTFTVSLAFPRARRSDVPALAKLSSGSVLHNQPSTSDLFRIAMDELEQTSAALADQSLAQWSLGHGNAQKRRRTAADDARTTWRISRQLLEQIGLAIPPGTLEAGVYHTLPDDAVLLMRIYPSRLRNESTPRFLEWWHRKGAAQDRDERHERMAHSGSHSDNYSGPIVPLHVLDNVSRLAGTDAPEEEVKASTRTLVRVATGGSADSIPIEETLRRLPLDYGIVEFPELELWPKQSMLQAERKGEIYILILHPKASPDEAERSISQPDAAAATLDATQAEHVEHAEHAEQSQESLQSLQARQAEPTQPTRSAAHAHPANHSEHASNSLAPALVTYASSDEE</sequence>
<keyword evidence="4" id="KW-0862">Zinc</keyword>
<proteinExistence type="inferred from homology"/>
<organism evidence="10 11">
    <name type="scientific">Malassezia cuniculi</name>
    <dbReference type="NCBI Taxonomy" id="948313"/>
    <lineage>
        <taxon>Eukaryota</taxon>
        <taxon>Fungi</taxon>
        <taxon>Dikarya</taxon>
        <taxon>Basidiomycota</taxon>
        <taxon>Ustilaginomycotina</taxon>
        <taxon>Malasseziomycetes</taxon>
        <taxon>Malasseziales</taxon>
        <taxon>Malasseziaceae</taxon>
        <taxon>Malassezia</taxon>
    </lineage>
</organism>
<evidence type="ECO:0000256" key="5">
    <source>
        <dbReference type="ARBA" id="ARBA00049598"/>
    </source>
</evidence>
<dbReference type="PANTHER" id="PTHR13483">
    <property type="entry name" value="BOX C_D SNORNA PROTEIN 1-RELATED"/>
    <property type="match status" value="1"/>
</dbReference>
<feature type="domain" description="HIT-type" evidence="9">
    <location>
        <begin position="9"/>
        <end position="43"/>
    </location>
</feature>
<evidence type="ECO:0000259" key="9">
    <source>
        <dbReference type="PROSITE" id="PS51083"/>
    </source>
</evidence>
<dbReference type="GO" id="GO:0008270">
    <property type="term" value="F:zinc ion binding"/>
    <property type="evidence" value="ECO:0007669"/>
    <property type="project" value="UniProtKB-UniRule"/>
</dbReference>
<feature type="compositionally biased region" description="Basic and acidic residues" evidence="8">
    <location>
        <begin position="443"/>
        <end position="452"/>
    </location>
</feature>
<evidence type="ECO:0000256" key="8">
    <source>
        <dbReference type="SAM" id="MobiDB-lite"/>
    </source>
</evidence>
<reference evidence="10" key="1">
    <citation type="submission" date="2023-03" db="EMBL/GenBank/DDBJ databases">
        <title>Mating type loci evolution in Malassezia.</title>
        <authorList>
            <person name="Coelho M.A."/>
        </authorList>
    </citation>
    <scope>NUCLEOTIDE SEQUENCE</scope>
    <source>
        <strain evidence="10">CBS 11721</strain>
    </source>
</reference>
<dbReference type="Gene3D" id="3.30.60.190">
    <property type="match status" value="1"/>
</dbReference>
<feature type="region of interest" description="Disordered" evidence="8">
    <location>
        <begin position="107"/>
        <end position="126"/>
    </location>
</feature>
<evidence type="ECO:0000256" key="6">
    <source>
        <dbReference type="ARBA" id="ARBA00049654"/>
    </source>
</evidence>
<dbReference type="PANTHER" id="PTHR13483:SF3">
    <property type="entry name" value="BOX C_D SNORNA PROTEIN 1"/>
    <property type="match status" value="1"/>
</dbReference>
<comment type="function">
    <text evidence="5">Required for box C/D snoRNAs accumulation involved in snoRNA processing, snoRNA transport to the nucleolus and ribosome biogenesis.</text>
</comment>
<dbReference type="EMBL" id="CP119881">
    <property type="protein sequence ID" value="WFD36420.1"/>
    <property type="molecule type" value="Genomic_DNA"/>
</dbReference>
<dbReference type="GO" id="GO:0000492">
    <property type="term" value="P:box C/D snoRNP assembly"/>
    <property type="evidence" value="ECO:0007669"/>
    <property type="project" value="TreeGrafter"/>
</dbReference>